<dbReference type="EMBL" id="AWOR01000067">
    <property type="protein sequence ID" value="KGH27009.1"/>
    <property type="molecule type" value="Genomic_DNA"/>
</dbReference>
<dbReference type="Proteomes" id="UP000029553">
    <property type="component" value="Unassembled WGS sequence"/>
</dbReference>
<reference evidence="2 3" key="1">
    <citation type="submission" date="2013-09" db="EMBL/GenBank/DDBJ databases">
        <title>High correlation between genotypes and phenotypes of environmental bacteria Comamonas testosteroni strains.</title>
        <authorList>
            <person name="Liu L."/>
            <person name="Zhu W."/>
            <person name="Xia X."/>
            <person name="Xu B."/>
            <person name="Luo M."/>
            <person name="Wang G."/>
        </authorList>
    </citation>
    <scope>NUCLEOTIDE SEQUENCE [LARGE SCALE GENOMIC DNA]</scope>
    <source>
        <strain evidence="2 3">JL40</strain>
    </source>
</reference>
<dbReference type="AlphaFoldDB" id="A0A096FAT3"/>
<evidence type="ECO:0000256" key="1">
    <source>
        <dbReference type="SAM" id="Phobius"/>
    </source>
</evidence>
<organism evidence="2 3">
    <name type="scientific">Comamonas testosteroni</name>
    <name type="common">Pseudomonas testosteroni</name>
    <dbReference type="NCBI Taxonomy" id="285"/>
    <lineage>
        <taxon>Bacteria</taxon>
        <taxon>Pseudomonadati</taxon>
        <taxon>Pseudomonadota</taxon>
        <taxon>Betaproteobacteria</taxon>
        <taxon>Burkholderiales</taxon>
        <taxon>Comamonadaceae</taxon>
        <taxon>Comamonas</taxon>
    </lineage>
</organism>
<gene>
    <name evidence="2" type="ORF">P353_19670</name>
</gene>
<evidence type="ECO:0000313" key="2">
    <source>
        <dbReference type="EMBL" id="KGH27009.1"/>
    </source>
</evidence>
<keyword evidence="1" id="KW-0812">Transmembrane</keyword>
<protein>
    <submittedName>
        <fullName evidence="2">Uncharacterized protein</fullName>
    </submittedName>
</protein>
<accession>A0A096FAT3</accession>
<feature type="transmembrane region" description="Helical" evidence="1">
    <location>
        <begin position="70"/>
        <end position="91"/>
    </location>
</feature>
<keyword evidence="1" id="KW-0472">Membrane</keyword>
<name>A0A096FAT3_COMTE</name>
<evidence type="ECO:0000313" key="3">
    <source>
        <dbReference type="Proteomes" id="UP000029553"/>
    </source>
</evidence>
<comment type="caution">
    <text evidence="2">The sequence shown here is derived from an EMBL/GenBank/DDBJ whole genome shotgun (WGS) entry which is preliminary data.</text>
</comment>
<feature type="transmembrane region" description="Helical" evidence="1">
    <location>
        <begin position="20"/>
        <end position="50"/>
    </location>
</feature>
<sequence length="93" mass="11119">MLVWYYSGYFLLEVRRVMDAFWVMLLKPVIAIAFFTLIIAPITWAAWKLIPDGPLKWKLFDSTLLERHRWKTTCGIILFYVVFFACMSLYFNP</sequence>
<proteinExistence type="predicted"/>
<keyword evidence="1" id="KW-1133">Transmembrane helix</keyword>